<dbReference type="Pfam" id="PF14623">
    <property type="entry name" value="Vint"/>
    <property type="match status" value="1"/>
</dbReference>
<evidence type="ECO:0000313" key="3">
    <source>
        <dbReference type="EMBL" id="CAH0379842.1"/>
    </source>
</evidence>
<feature type="region of interest" description="Disordered" evidence="1">
    <location>
        <begin position="1"/>
        <end position="28"/>
    </location>
</feature>
<keyword evidence="4" id="KW-1185">Reference proteome</keyword>
<dbReference type="Pfam" id="PF13519">
    <property type="entry name" value="VWA_2"/>
    <property type="match status" value="1"/>
</dbReference>
<dbReference type="PROSITE" id="PS50234">
    <property type="entry name" value="VWFA"/>
    <property type="match status" value="1"/>
</dbReference>
<evidence type="ECO:0000313" key="4">
    <source>
        <dbReference type="Proteomes" id="UP000789595"/>
    </source>
</evidence>
<dbReference type="Gene3D" id="2.30.30.140">
    <property type="match status" value="1"/>
</dbReference>
<dbReference type="InterPro" id="IPR002035">
    <property type="entry name" value="VWF_A"/>
</dbReference>
<accession>A0A8J2T0H9</accession>
<feature type="domain" description="VWFA" evidence="2">
    <location>
        <begin position="68"/>
        <end position="276"/>
    </location>
</feature>
<proteinExistence type="predicted"/>
<evidence type="ECO:0000256" key="1">
    <source>
        <dbReference type="SAM" id="MobiDB-lite"/>
    </source>
</evidence>
<comment type="caution">
    <text evidence="3">The sequence shown here is derived from an EMBL/GenBank/DDBJ whole genome shotgun (WGS) entry which is preliminary data.</text>
</comment>
<sequence>MTNKSPRLPRKAFALPGPPAPPNSPALLQNKLPTPPKDSFALRVVEGIEDAALVEIKCDAPATKTAIELMVVLDISGSMSTECKVQDASGQAQKHGFSILDVCKHATRALAATLDADSRLGLITFDNIAELVLPSASVDEDHVKQLHTVLDDLAPRGCTNLWGGLEKALGELNKQGSSLPRAVVLLTDGLPNTRPEGGEVEALRKMKRLEKDVSDITVHTFGFGYSLDDEVLDGLASEAGGIFAFVPDAGMVGTTFTNLSASLRASAASDALLNDLPLGDLRRGETKHALLANPEKLLLTDRQGQNLARATGVVHVATVADRRFAAAERFRMQLIDALRISPPPAEMVSFQPGDRIEAQFQGRQTWYAGTISRATATGYDVDYDDGDREQNVSATLIRSEVTDAWASTRRVCAELAVEAREMLAGPLFGLGNELAAADASAAVAVAKASGAGASDALREMARADAWRDGWEAALRRAPPRSERRIALALSLPKGAPTSEVYELAGLVGTDVAANRIAGGIMDLEGQVKIATSSQREWKRWGRYYCRSLASAHRRGTCHNFKDQSVQHYFGSVAKDLLADADAAFSKLPPPKPSREGCGVASGAAMARAYHYRGNGCVAGDSLARLFDGTRKRVSDVVKGDVLVDALTNGPAVVRCVVRTRMLDPTLYAVGDVRATAWHPCMAPGGDRWSFPAEVTMPVVDRDVAYVYSFLFEGRATGYLSVGGTAVIGLGHGITDDSVAAHPFYGTERVVDALKDCYGFSEGRVDLLDGAYVRAAGNRYVSAIDPDRVVGPMASRTVPTIAVEAPLVAASA</sequence>
<dbReference type="AlphaFoldDB" id="A0A8J2T0H9"/>
<dbReference type="Gene3D" id="3.40.50.410">
    <property type="entry name" value="von Willebrand factor, type A domain"/>
    <property type="match status" value="1"/>
</dbReference>
<evidence type="ECO:0000259" key="2">
    <source>
        <dbReference type="PROSITE" id="PS50234"/>
    </source>
</evidence>
<protein>
    <recommendedName>
        <fullName evidence="2">VWFA domain-containing protein</fullName>
    </recommendedName>
</protein>
<dbReference type="SUPFAM" id="SSF53300">
    <property type="entry name" value="vWA-like"/>
    <property type="match status" value="1"/>
</dbReference>
<dbReference type="PANTHER" id="PTHR10579">
    <property type="entry name" value="CALCIUM-ACTIVATED CHLORIDE CHANNEL REGULATOR"/>
    <property type="match status" value="1"/>
</dbReference>
<dbReference type="InterPro" id="IPR039510">
    <property type="entry name" value="Vint_dom"/>
</dbReference>
<dbReference type="OrthoDB" id="299997at2759"/>
<dbReference type="InterPro" id="IPR036465">
    <property type="entry name" value="vWFA_dom_sf"/>
</dbReference>
<organism evidence="3 4">
    <name type="scientific">Pelagomonas calceolata</name>
    <dbReference type="NCBI Taxonomy" id="35677"/>
    <lineage>
        <taxon>Eukaryota</taxon>
        <taxon>Sar</taxon>
        <taxon>Stramenopiles</taxon>
        <taxon>Ochrophyta</taxon>
        <taxon>Pelagophyceae</taxon>
        <taxon>Pelagomonadales</taxon>
        <taxon>Pelagomonadaceae</taxon>
        <taxon>Pelagomonas</taxon>
    </lineage>
</organism>
<reference evidence="3" key="1">
    <citation type="submission" date="2021-11" db="EMBL/GenBank/DDBJ databases">
        <authorList>
            <consortium name="Genoscope - CEA"/>
            <person name="William W."/>
        </authorList>
    </citation>
    <scope>NUCLEOTIDE SEQUENCE</scope>
</reference>
<dbReference type="InterPro" id="IPR051266">
    <property type="entry name" value="CLCR"/>
</dbReference>
<gene>
    <name evidence="3" type="ORF">PECAL_6P14800</name>
</gene>
<dbReference type="Proteomes" id="UP000789595">
    <property type="component" value="Unassembled WGS sequence"/>
</dbReference>
<dbReference type="PANTHER" id="PTHR10579:SF43">
    <property type="entry name" value="ZINC FINGER (C3HC4-TYPE RING FINGER) FAMILY PROTEIN"/>
    <property type="match status" value="1"/>
</dbReference>
<dbReference type="SMART" id="SM00327">
    <property type="entry name" value="VWA"/>
    <property type="match status" value="1"/>
</dbReference>
<dbReference type="InterPro" id="IPR032838">
    <property type="entry name" value="Vwaint_dom"/>
</dbReference>
<name>A0A8J2T0H9_9STRA</name>
<dbReference type="EMBL" id="CAKKNE010000006">
    <property type="protein sequence ID" value="CAH0379842.1"/>
    <property type="molecule type" value="Genomic_DNA"/>
</dbReference>
<dbReference type="Pfam" id="PF14624">
    <property type="entry name" value="Vwaint"/>
    <property type="match status" value="1"/>
</dbReference>